<dbReference type="OrthoDB" id="1677316at2"/>
<dbReference type="GO" id="GO:0008977">
    <property type="term" value="F:prephenate dehydrogenase (NAD+) activity"/>
    <property type="evidence" value="ECO:0007669"/>
    <property type="project" value="TreeGrafter"/>
</dbReference>
<protein>
    <submittedName>
        <fullName evidence="3">Prephenate dehydrogenase</fullName>
    </submittedName>
</protein>
<evidence type="ECO:0000313" key="4">
    <source>
        <dbReference type="Proteomes" id="UP000317835"/>
    </source>
</evidence>
<dbReference type="Pfam" id="PF16896">
    <property type="entry name" value="PGDH_C"/>
    <property type="match status" value="1"/>
</dbReference>
<dbReference type="GO" id="GO:0070403">
    <property type="term" value="F:NAD+ binding"/>
    <property type="evidence" value="ECO:0007669"/>
    <property type="project" value="TreeGrafter"/>
</dbReference>
<dbReference type="PANTHER" id="PTHR21363">
    <property type="entry name" value="PREPHENATE DEHYDROGENASE"/>
    <property type="match status" value="1"/>
</dbReference>
<evidence type="ECO:0000313" key="3">
    <source>
        <dbReference type="EMBL" id="QDV34723.1"/>
    </source>
</evidence>
<dbReference type="SUPFAM" id="SSF51735">
    <property type="entry name" value="NAD(P)-binding Rossmann-fold domains"/>
    <property type="match status" value="1"/>
</dbReference>
<dbReference type="AlphaFoldDB" id="A0A518H1K9"/>
<dbReference type="RefSeq" id="WP_145269809.1">
    <property type="nucleotide sequence ID" value="NZ_CP036426.1"/>
</dbReference>
<keyword evidence="1" id="KW-0560">Oxidoreductase</keyword>
<gene>
    <name evidence="3" type="ORF">ElP_26170</name>
</gene>
<dbReference type="InterPro" id="IPR036291">
    <property type="entry name" value="NAD(P)-bd_dom_sf"/>
</dbReference>
<dbReference type="Proteomes" id="UP000317835">
    <property type="component" value="Chromosome"/>
</dbReference>
<dbReference type="KEGG" id="tpla:ElP_26170"/>
<dbReference type="Gene3D" id="1.10.3640.10">
    <property type="entry name" value="Semialdehyde dehydrogenase-like, C-terminal"/>
    <property type="match status" value="1"/>
</dbReference>
<organism evidence="3 4">
    <name type="scientific">Tautonia plasticadhaerens</name>
    <dbReference type="NCBI Taxonomy" id="2527974"/>
    <lineage>
        <taxon>Bacteria</taxon>
        <taxon>Pseudomonadati</taxon>
        <taxon>Planctomycetota</taxon>
        <taxon>Planctomycetia</taxon>
        <taxon>Isosphaerales</taxon>
        <taxon>Isosphaeraceae</taxon>
        <taxon>Tautonia</taxon>
    </lineage>
</organism>
<dbReference type="InterPro" id="IPR037161">
    <property type="entry name" value="Semialdehyde_DH-like_C"/>
</dbReference>
<dbReference type="Gene3D" id="3.40.50.720">
    <property type="entry name" value="NAD(P)-binding Rossmann-like Domain"/>
    <property type="match status" value="1"/>
</dbReference>
<reference evidence="3 4" key="1">
    <citation type="submission" date="2019-02" db="EMBL/GenBank/DDBJ databases">
        <title>Deep-cultivation of Planctomycetes and their phenomic and genomic characterization uncovers novel biology.</title>
        <authorList>
            <person name="Wiegand S."/>
            <person name="Jogler M."/>
            <person name="Boedeker C."/>
            <person name="Pinto D."/>
            <person name="Vollmers J."/>
            <person name="Rivas-Marin E."/>
            <person name="Kohn T."/>
            <person name="Peeters S.H."/>
            <person name="Heuer A."/>
            <person name="Rast P."/>
            <person name="Oberbeckmann S."/>
            <person name="Bunk B."/>
            <person name="Jeske O."/>
            <person name="Meyerdierks A."/>
            <person name="Storesund J.E."/>
            <person name="Kallscheuer N."/>
            <person name="Luecker S."/>
            <person name="Lage O.M."/>
            <person name="Pohl T."/>
            <person name="Merkel B.J."/>
            <person name="Hornburger P."/>
            <person name="Mueller R.-W."/>
            <person name="Bruemmer F."/>
            <person name="Labrenz M."/>
            <person name="Spormann A.M."/>
            <person name="Op den Camp H."/>
            <person name="Overmann J."/>
            <person name="Amann R."/>
            <person name="Jetten M.S.M."/>
            <person name="Mascher T."/>
            <person name="Medema M.H."/>
            <person name="Devos D.P."/>
            <person name="Kaster A.-K."/>
            <person name="Ovreas L."/>
            <person name="Rohde M."/>
            <person name="Galperin M.Y."/>
            <person name="Jogler C."/>
        </authorList>
    </citation>
    <scope>NUCLEOTIDE SEQUENCE [LARGE SCALE GENOMIC DNA]</scope>
    <source>
        <strain evidence="3 4">ElP</strain>
    </source>
</reference>
<accession>A0A518H1K9</accession>
<dbReference type="GO" id="GO:0006571">
    <property type="term" value="P:tyrosine biosynthetic process"/>
    <property type="evidence" value="ECO:0007669"/>
    <property type="project" value="TreeGrafter"/>
</dbReference>
<dbReference type="PANTHER" id="PTHR21363:SF0">
    <property type="entry name" value="PREPHENATE DEHYDROGENASE [NADP(+)]"/>
    <property type="match status" value="1"/>
</dbReference>
<evidence type="ECO:0000256" key="1">
    <source>
        <dbReference type="ARBA" id="ARBA00023002"/>
    </source>
</evidence>
<dbReference type="InterPro" id="IPR031663">
    <property type="entry name" value="PGDH_C"/>
</dbReference>
<evidence type="ECO:0000259" key="2">
    <source>
        <dbReference type="Pfam" id="PF16896"/>
    </source>
</evidence>
<feature type="domain" description="Phosphogluconate dehydrogenase (decarboxylating) C-terminal" evidence="2">
    <location>
        <begin position="121"/>
        <end position="275"/>
    </location>
</feature>
<proteinExistence type="predicted"/>
<keyword evidence="4" id="KW-1185">Reference proteome</keyword>
<dbReference type="InterPro" id="IPR050812">
    <property type="entry name" value="Preph/Arog_dehydrog"/>
</dbReference>
<name>A0A518H1K9_9BACT</name>
<dbReference type="EMBL" id="CP036426">
    <property type="protein sequence ID" value="QDV34723.1"/>
    <property type="molecule type" value="Genomic_DNA"/>
</dbReference>
<sequence precursor="true">MTTIALLGAGGKMGCRIADNLRNRDEYRMRYVEIGPAGRERLAERGLDVTPRDGALAEADVVIFAVPDALMGTIAAEAVPLMKPGAMLMGLDPAAPHAGVLPLRDDLSYFFTHPCHPPVFNDETDPEARRDFFGGIKAKQHIVCALMKGPDADYAKGEAIARAMYAPVMRSHRITVEQMALLEPALAETTAATCITVVKEAMDEAVRLGVPPEAARDFLLGHINIELAIVFGEIGSPFSDGALKAIARAKGMIFRPDWKRVFDPENLRESVRDITTPPPARSEEIRP</sequence>